<dbReference type="PROSITE" id="PS52029">
    <property type="entry name" value="LD_TPASE"/>
    <property type="match status" value="1"/>
</dbReference>
<dbReference type="EMBL" id="LR134356">
    <property type="protein sequence ID" value="VEG55293.1"/>
    <property type="molecule type" value="Genomic_DNA"/>
</dbReference>
<organism evidence="9 10">
    <name type="scientific">Mycolicibacterium aurum</name>
    <name type="common">Mycobacterium aurum</name>
    <dbReference type="NCBI Taxonomy" id="1791"/>
    <lineage>
        <taxon>Bacteria</taxon>
        <taxon>Bacillati</taxon>
        <taxon>Actinomycetota</taxon>
        <taxon>Actinomycetes</taxon>
        <taxon>Mycobacteriales</taxon>
        <taxon>Mycobacteriaceae</taxon>
        <taxon>Mycolicibacterium</taxon>
    </lineage>
</organism>
<keyword evidence="2" id="KW-0808">Transferase</keyword>
<dbReference type="GO" id="GO:0071972">
    <property type="term" value="F:peptidoglycan L,D-transpeptidase activity"/>
    <property type="evidence" value="ECO:0007669"/>
    <property type="project" value="TreeGrafter"/>
</dbReference>
<dbReference type="CDD" id="cd16913">
    <property type="entry name" value="YkuD_like"/>
    <property type="match status" value="1"/>
</dbReference>
<dbReference type="Gene3D" id="2.60.40.3710">
    <property type="match status" value="1"/>
</dbReference>
<reference evidence="9 10" key="1">
    <citation type="submission" date="2018-12" db="EMBL/GenBank/DDBJ databases">
        <authorList>
            <consortium name="Pathogen Informatics"/>
        </authorList>
    </citation>
    <scope>NUCLEOTIDE SEQUENCE [LARGE SCALE GENOMIC DNA]</scope>
    <source>
        <strain evidence="9 10">NCTC10437</strain>
    </source>
</reference>
<keyword evidence="3 7" id="KW-0133">Cell shape</keyword>
<dbReference type="GO" id="GO:0071555">
    <property type="term" value="P:cell wall organization"/>
    <property type="evidence" value="ECO:0007669"/>
    <property type="project" value="UniProtKB-UniRule"/>
</dbReference>
<keyword evidence="6 7" id="KW-0961">Cell wall biogenesis/degradation</keyword>
<keyword evidence="10" id="KW-1185">Reference proteome</keyword>
<keyword evidence="4 7" id="KW-0573">Peptidoglycan synthesis</keyword>
<dbReference type="Gene3D" id="2.40.440.10">
    <property type="entry name" value="L,D-transpeptidase catalytic domain-like"/>
    <property type="match status" value="1"/>
</dbReference>
<dbReference type="Pfam" id="PF17964">
    <property type="entry name" value="Big_10"/>
    <property type="match status" value="1"/>
</dbReference>
<evidence type="ECO:0000256" key="1">
    <source>
        <dbReference type="ARBA" id="ARBA00004752"/>
    </source>
</evidence>
<dbReference type="STRING" id="1791.GCA_001049355_01051"/>
<evidence type="ECO:0000313" key="10">
    <source>
        <dbReference type="Proteomes" id="UP000279306"/>
    </source>
</evidence>
<dbReference type="Pfam" id="PF03734">
    <property type="entry name" value="YkuD"/>
    <property type="match status" value="1"/>
</dbReference>
<dbReference type="GO" id="GO:0008360">
    <property type="term" value="P:regulation of cell shape"/>
    <property type="evidence" value="ECO:0007669"/>
    <property type="project" value="UniProtKB-UniRule"/>
</dbReference>
<dbReference type="GO" id="GO:0005576">
    <property type="term" value="C:extracellular region"/>
    <property type="evidence" value="ECO:0007669"/>
    <property type="project" value="TreeGrafter"/>
</dbReference>
<accession>A0A3S4TBA4</accession>
<dbReference type="RefSeq" id="WP_048631001.1">
    <property type="nucleotide sequence ID" value="NZ_CVQQ01000002.1"/>
</dbReference>
<dbReference type="GO" id="GO:0018104">
    <property type="term" value="P:peptidoglycan-protein cross-linking"/>
    <property type="evidence" value="ECO:0007669"/>
    <property type="project" value="TreeGrafter"/>
</dbReference>
<evidence type="ECO:0000313" key="9">
    <source>
        <dbReference type="EMBL" id="VEG55293.1"/>
    </source>
</evidence>
<dbReference type="PANTHER" id="PTHR30582:SF2">
    <property type="entry name" value="L,D-TRANSPEPTIDASE YCIB-RELATED"/>
    <property type="match status" value="1"/>
</dbReference>
<evidence type="ECO:0000256" key="5">
    <source>
        <dbReference type="ARBA" id="ARBA00023315"/>
    </source>
</evidence>
<dbReference type="CDD" id="cd13431">
    <property type="entry name" value="LDT_IgD_like_1"/>
    <property type="match status" value="1"/>
</dbReference>
<dbReference type="OrthoDB" id="5242354at2"/>
<dbReference type="PANTHER" id="PTHR30582">
    <property type="entry name" value="L,D-TRANSPEPTIDASE"/>
    <property type="match status" value="1"/>
</dbReference>
<feature type="active site" description="Proton donor/acceptor" evidence="7">
    <location>
        <position position="223"/>
    </location>
</feature>
<feature type="active site" description="Nucleophile" evidence="7">
    <location>
        <position position="241"/>
    </location>
</feature>
<evidence type="ECO:0000256" key="6">
    <source>
        <dbReference type="ARBA" id="ARBA00023316"/>
    </source>
</evidence>
<dbReference type="AlphaFoldDB" id="A0A3S4TBA4"/>
<dbReference type="Proteomes" id="UP000279306">
    <property type="component" value="Chromosome"/>
</dbReference>
<dbReference type="InterPro" id="IPR050979">
    <property type="entry name" value="LD-transpeptidase"/>
</dbReference>
<dbReference type="UniPathway" id="UPA00219"/>
<dbReference type="KEGG" id="mauu:NCTC10437_02913"/>
<keyword evidence="5" id="KW-0012">Acyltransferase</keyword>
<sequence length="266" mass="27744">MLRPRLQQTRFTRGITRRTSSVIWCAALLAGLSLVGPVPSSLAGSTAATTVAGVSPGSGQTVGVAHPVTVTFTEPVGDRTAAERSVSVTAAGAPTPVAGSFAWLDDDLLQWTPAEFLPAHTPITVSVGGFATSFQTGASVVSVADLSDYSFTVSIDGVVAREMPASMGKAKFPTPIGQFTALEKQRNVTFDSRTIGIPLDDPEGYLIKGEYAVRVTWGGVYVHSAPWSVGSQGYANVSHGCINLSPDNAAWYFDTVGIGDPIIVQA</sequence>
<evidence type="ECO:0000259" key="8">
    <source>
        <dbReference type="PROSITE" id="PS52029"/>
    </source>
</evidence>
<evidence type="ECO:0000256" key="4">
    <source>
        <dbReference type="ARBA" id="ARBA00022984"/>
    </source>
</evidence>
<feature type="domain" description="L,D-TPase catalytic" evidence="8">
    <location>
        <begin position="140"/>
        <end position="265"/>
    </location>
</feature>
<dbReference type="InterPro" id="IPR038063">
    <property type="entry name" value="Transpep_catalytic_dom"/>
</dbReference>
<evidence type="ECO:0000256" key="3">
    <source>
        <dbReference type="ARBA" id="ARBA00022960"/>
    </source>
</evidence>
<protein>
    <submittedName>
        <fullName evidence="9">ErfK/YbiS/YcfS/YnhG family protein</fullName>
    </submittedName>
</protein>
<dbReference type="SUPFAM" id="SSF141523">
    <property type="entry name" value="L,D-transpeptidase catalytic domain-like"/>
    <property type="match status" value="1"/>
</dbReference>
<name>A0A3S4TBA4_MYCAU</name>
<dbReference type="GO" id="GO:0016746">
    <property type="term" value="F:acyltransferase activity"/>
    <property type="evidence" value="ECO:0007669"/>
    <property type="project" value="UniProtKB-KW"/>
</dbReference>
<gene>
    <name evidence="9" type="ORF">NCTC10437_02913</name>
</gene>
<evidence type="ECO:0000256" key="7">
    <source>
        <dbReference type="PROSITE-ProRule" id="PRU01373"/>
    </source>
</evidence>
<evidence type="ECO:0000256" key="2">
    <source>
        <dbReference type="ARBA" id="ARBA00022679"/>
    </source>
</evidence>
<comment type="pathway">
    <text evidence="1 7">Cell wall biogenesis; peptidoglycan biosynthesis.</text>
</comment>
<dbReference type="InterPro" id="IPR005490">
    <property type="entry name" value="LD_TPept_cat_dom"/>
</dbReference>
<dbReference type="InterPro" id="IPR041280">
    <property type="entry name" value="Big_10"/>
</dbReference>
<proteinExistence type="predicted"/>